<sequence>LESYCTNSVYRTLMIQQCPFTCGFCGSCFDKVNPRTGASDCPGYKSYCTRPDYAVVMREQCPKTCGFC</sequence>
<dbReference type="PANTHER" id="PTHR46219:SF5">
    <property type="entry name" value="SHKT DOMAIN-CONTAINING PROTEIN"/>
    <property type="match status" value="1"/>
</dbReference>
<dbReference type="FunFam" id="1.10.10.1940:FF:000002">
    <property type="entry name" value="PHAryngeal gland Toxin-related"/>
    <property type="match status" value="1"/>
</dbReference>
<name>A0A0K0CWJ5_ANGCA</name>
<reference evidence="6" key="2">
    <citation type="submission" date="2017-02" db="UniProtKB">
        <authorList>
            <consortium name="WormBaseParasite"/>
        </authorList>
    </citation>
    <scope>IDENTIFICATION</scope>
</reference>
<dbReference type="FunFam" id="1.10.10.1870:FF:000001">
    <property type="entry name" value="Metalloendopeptidase"/>
    <property type="match status" value="1"/>
</dbReference>
<dbReference type="Pfam" id="PF01549">
    <property type="entry name" value="ShK"/>
    <property type="match status" value="2"/>
</dbReference>
<evidence type="ECO:0000313" key="6">
    <source>
        <dbReference type="WBParaSite" id="ACAC_0000182601-mRNA-1"/>
    </source>
</evidence>
<dbReference type="WBParaSite" id="ACAC_0000182601-mRNA-1">
    <property type="protein sequence ID" value="ACAC_0000182601-mRNA-1"/>
    <property type="gene ID" value="ACAC_0000182601"/>
</dbReference>
<dbReference type="Gene3D" id="1.10.10.1870">
    <property type="entry name" value="ShTK domain-like"/>
    <property type="match status" value="1"/>
</dbReference>
<evidence type="ECO:0000256" key="2">
    <source>
        <dbReference type="ARBA" id="ARBA00023157"/>
    </source>
</evidence>
<accession>A0A0K0CWJ5</accession>
<dbReference type="Gene3D" id="1.10.10.1940">
    <property type="match status" value="1"/>
</dbReference>
<proteinExistence type="predicted"/>
<reference evidence="5" key="1">
    <citation type="submission" date="2012-09" db="EMBL/GenBank/DDBJ databases">
        <authorList>
            <person name="Martin A.A."/>
        </authorList>
    </citation>
    <scope>NUCLEOTIDE SEQUENCE</scope>
</reference>
<keyword evidence="1" id="KW-0732">Signal</keyword>
<evidence type="ECO:0000259" key="4">
    <source>
        <dbReference type="PROSITE" id="PS51670"/>
    </source>
</evidence>
<dbReference type="PANTHER" id="PTHR46219">
    <property type="entry name" value="PROTEIN CBG11138"/>
    <property type="match status" value="1"/>
</dbReference>
<dbReference type="SMART" id="SM00254">
    <property type="entry name" value="ShKT"/>
    <property type="match status" value="2"/>
</dbReference>
<evidence type="ECO:0000256" key="1">
    <source>
        <dbReference type="ARBA" id="ARBA00022729"/>
    </source>
</evidence>
<dbReference type="PROSITE" id="PS51670">
    <property type="entry name" value="SHKT"/>
    <property type="match status" value="2"/>
</dbReference>
<dbReference type="AlphaFoldDB" id="A0A0K0CWJ5"/>
<dbReference type="STRING" id="6313.A0A0K0CWJ5"/>
<evidence type="ECO:0000313" key="5">
    <source>
        <dbReference type="Proteomes" id="UP000035642"/>
    </source>
</evidence>
<dbReference type="InterPro" id="IPR003582">
    <property type="entry name" value="ShKT_dom"/>
</dbReference>
<feature type="domain" description="ShKT" evidence="4">
    <location>
        <begin position="28"/>
        <end position="68"/>
    </location>
</feature>
<dbReference type="Proteomes" id="UP000035642">
    <property type="component" value="Unassembled WGS sequence"/>
</dbReference>
<protein>
    <submittedName>
        <fullName evidence="6">ShTK domain protein</fullName>
    </submittedName>
</protein>
<comment type="caution">
    <text evidence="3">Lacks conserved residue(s) required for the propagation of feature annotation.</text>
</comment>
<evidence type="ECO:0000256" key="3">
    <source>
        <dbReference type="PROSITE-ProRule" id="PRU01005"/>
    </source>
</evidence>
<keyword evidence="2" id="KW-1015">Disulfide bond</keyword>
<organism evidence="5 6">
    <name type="scientific">Angiostrongylus cantonensis</name>
    <name type="common">Rat lungworm</name>
    <dbReference type="NCBI Taxonomy" id="6313"/>
    <lineage>
        <taxon>Eukaryota</taxon>
        <taxon>Metazoa</taxon>
        <taxon>Ecdysozoa</taxon>
        <taxon>Nematoda</taxon>
        <taxon>Chromadorea</taxon>
        <taxon>Rhabditida</taxon>
        <taxon>Rhabditina</taxon>
        <taxon>Rhabditomorpha</taxon>
        <taxon>Strongyloidea</taxon>
        <taxon>Metastrongylidae</taxon>
        <taxon>Angiostrongylus</taxon>
    </lineage>
</organism>
<feature type="domain" description="ShKT" evidence="4">
    <location>
        <begin position="1"/>
        <end position="25"/>
    </location>
</feature>
<keyword evidence="5" id="KW-1185">Reference proteome</keyword>